<protein>
    <recommendedName>
        <fullName evidence="4">DZANK-type domain-containing protein</fullName>
    </recommendedName>
</protein>
<feature type="transmembrane region" description="Helical" evidence="1">
    <location>
        <begin position="18"/>
        <end position="36"/>
    </location>
</feature>
<feature type="transmembrane region" description="Helical" evidence="1">
    <location>
        <begin position="99"/>
        <end position="120"/>
    </location>
</feature>
<organism evidence="2 3">
    <name type="scientific">Nocardioides luteus</name>
    <dbReference type="NCBI Taxonomy" id="1844"/>
    <lineage>
        <taxon>Bacteria</taxon>
        <taxon>Bacillati</taxon>
        <taxon>Actinomycetota</taxon>
        <taxon>Actinomycetes</taxon>
        <taxon>Propionibacteriales</taxon>
        <taxon>Nocardioidaceae</taxon>
        <taxon>Nocardioides</taxon>
    </lineage>
</organism>
<evidence type="ECO:0008006" key="4">
    <source>
        <dbReference type="Google" id="ProtNLM"/>
    </source>
</evidence>
<keyword evidence="3" id="KW-1185">Reference proteome</keyword>
<keyword evidence="1" id="KW-0812">Transmembrane</keyword>
<dbReference type="OrthoDB" id="3772818at2"/>
<dbReference type="STRING" id="1844.UG56_008730"/>
<dbReference type="InterPro" id="IPR024064">
    <property type="entry name" value="FdhE-like_sf"/>
</dbReference>
<dbReference type="SUPFAM" id="SSF144020">
    <property type="entry name" value="FdhE-like"/>
    <property type="match status" value="1"/>
</dbReference>
<dbReference type="AlphaFoldDB" id="A0A1J4N6K0"/>
<dbReference type="Proteomes" id="UP000033772">
    <property type="component" value="Unassembled WGS sequence"/>
</dbReference>
<comment type="caution">
    <text evidence="2">The sequence shown here is derived from an EMBL/GenBank/DDBJ whole genome shotgun (WGS) entry which is preliminary data.</text>
</comment>
<feature type="transmembrane region" description="Helical" evidence="1">
    <location>
        <begin position="68"/>
        <end position="87"/>
    </location>
</feature>
<keyword evidence="1" id="KW-1133">Transmembrane helix</keyword>
<evidence type="ECO:0000313" key="3">
    <source>
        <dbReference type="Proteomes" id="UP000033772"/>
    </source>
</evidence>
<name>A0A1J4N6K0_9ACTN</name>
<accession>A0A1J4N6K0</accession>
<sequence length="206" mass="22634">MKTPIAADEVESTRTERFLAVALTAFLLVGTVWFYVKVEDWWPRYLDWDQCNNGETPCEIPGHEAIQIGVRLGFIAILCLVGFWALYRLRRGGSRFLPLGFALAATGVIMALVFALHYTFEYADFGPLILSLIGAAATVGVFVAVQRLLAKRIPAMRVRKGDCPYCGYPVRGKHCEGCGRETIAPCTTCGADRRVGSLYCVACGAE</sequence>
<feature type="transmembrane region" description="Helical" evidence="1">
    <location>
        <begin position="126"/>
        <end position="150"/>
    </location>
</feature>
<keyword evidence="1" id="KW-0472">Membrane</keyword>
<reference evidence="2" key="1">
    <citation type="submission" date="2016-10" db="EMBL/GenBank/DDBJ databases">
        <title>Draft Genome Sequence of Nocardioides luteus Strain BAFB, an Alkane-Degrading Bacterium Isolated from JP-7 Polluted Soil.</title>
        <authorList>
            <person name="Brown L."/>
            <person name="Ruiz O.N."/>
            <person name="Gunasekera T."/>
        </authorList>
    </citation>
    <scope>NUCLEOTIDE SEQUENCE [LARGE SCALE GENOMIC DNA]</scope>
    <source>
        <strain evidence="2">BAFB</strain>
    </source>
</reference>
<evidence type="ECO:0000256" key="1">
    <source>
        <dbReference type="SAM" id="Phobius"/>
    </source>
</evidence>
<dbReference type="EMBL" id="JZDQ02000010">
    <property type="protein sequence ID" value="OIJ27140.1"/>
    <property type="molecule type" value="Genomic_DNA"/>
</dbReference>
<evidence type="ECO:0000313" key="2">
    <source>
        <dbReference type="EMBL" id="OIJ27140.1"/>
    </source>
</evidence>
<dbReference type="RefSeq" id="WP_045550250.1">
    <property type="nucleotide sequence ID" value="NZ_JZDQ02000010.1"/>
</dbReference>
<proteinExistence type="predicted"/>
<gene>
    <name evidence="2" type="ORF">UG56_008730</name>
</gene>